<reference evidence="2 3" key="2">
    <citation type="submission" date="2016-05" db="EMBL/GenBank/DDBJ databases">
        <title>Lineage-specific infection strategies underlie the spectrum of fungal disease in amphibians.</title>
        <authorList>
            <person name="Cuomo C.A."/>
            <person name="Farrer R.A."/>
            <person name="James T."/>
            <person name="Longcore J."/>
            <person name="Birren B."/>
        </authorList>
    </citation>
    <scope>NUCLEOTIDE SEQUENCE [LARGE SCALE GENOMIC DNA]</scope>
    <source>
        <strain evidence="2 3">JEL423</strain>
    </source>
</reference>
<keyword evidence="1" id="KW-0732">Signal</keyword>
<dbReference type="EMBL" id="DS022300">
    <property type="protein sequence ID" value="OAJ37288.1"/>
    <property type="molecule type" value="Genomic_DNA"/>
</dbReference>
<dbReference type="AlphaFoldDB" id="A0A177WB04"/>
<sequence length="112" mass="12282">MQFTVIAFIAALIVSVTAAPGSMSNFGSVCRSDKACLPGQKSDAIQQLVHTKHPKNNRILVIIYRVALYTSNDDTPDEPPNLFDRSATHSSGNMLTATMRPDGSLHTLYRLY</sequence>
<reference evidence="2 3" key="1">
    <citation type="submission" date="2006-10" db="EMBL/GenBank/DDBJ databases">
        <title>The Genome Sequence of Batrachochytrium dendrobatidis JEL423.</title>
        <authorList>
            <consortium name="The Broad Institute Genome Sequencing Platform"/>
            <person name="Birren B."/>
            <person name="Lander E."/>
            <person name="Galagan J."/>
            <person name="Cuomo C."/>
            <person name="Devon K."/>
            <person name="Jaffe D."/>
            <person name="Butler J."/>
            <person name="Alvarez P."/>
            <person name="Gnerre S."/>
            <person name="Grabherr M."/>
            <person name="Kleber M."/>
            <person name="Mauceli E."/>
            <person name="Brockman W."/>
            <person name="Young S."/>
            <person name="LaButti K."/>
            <person name="Sykes S."/>
            <person name="DeCaprio D."/>
            <person name="Crawford M."/>
            <person name="Koehrsen M."/>
            <person name="Engels R."/>
            <person name="Montgomery P."/>
            <person name="Pearson M."/>
            <person name="Howarth C."/>
            <person name="Larson L."/>
            <person name="White J."/>
            <person name="O'Leary S."/>
            <person name="Kodira C."/>
            <person name="Zeng Q."/>
            <person name="Yandava C."/>
            <person name="Alvarado L."/>
            <person name="Longcore J."/>
            <person name="James T."/>
        </authorList>
    </citation>
    <scope>NUCLEOTIDE SEQUENCE [LARGE SCALE GENOMIC DNA]</scope>
    <source>
        <strain evidence="2 3">JEL423</strain>
    </source>
</reference>
<accession>A0A177WB04</accession>
<evidence type="ECO:0000313" key="3">
    <source>
        <dbReference type="Proteomes" id="UP000077115"/>
    </source>
</evidence>
<dbReference type="VEuPathDB" id="FungiDB:BDEG_21330"/>
<feature type="signal peptide" evidence="1">
    <location>
        <begin position="1"/>
        <end position="18"/>
    </location>
</feature>
<evidence type="ECO:0000313" key="2">
    <source>
        <dbReference type="EMBL" id="OAJ37288.1"/>
    </source>
</evidence>
<evidence type="ECO:0000256" key="1">
    <source>
        <dbReference type="SAM" id="SignalP"/>
    </source>
</evidence>
<proteinExistence type="predicted"/>
<name>A0A177WB04_BATDL</name>
<feature type="chain" id="PRO_5008077425" evidence="1">
    <location>
        <begin position="19"/>
        <end position="112"/>
    </location>
</feature>
<organism evidence="2 3">
    <name type="scientific">Batrachochytrium dendrobatidis (strain JEL423)</name>
    <dbReference type="NCBI Taxonomy" id="403673"/>
    <lineage>
        <taxon>Eukaryota</taxon>
        <taxon>Fungi</taxon>
        <taxon>Fungi incertae sedis</taxon>
        <taxon>Chytridiomycota</taxon>
        <taxon>Chytridiomycota incertae sedis</taxon>
        <taxon>Chytridiomycetes</taxon>
        <taxon>Rhizophydiales</taxon>
        <taxon>Rhizophydiales incertae sedis</taxon>
        <taxon>Batrachochytrium</taxon>
    </lineage>
</organism>
<gene>
    <name evidence="2" type="ORF">BDEG_21330</name>
</gene>
<dbReference type="Proteomes" id="UP000077115">
    <property type="component" value="Unassembled WGS sequence"/>
</dbReference>
<protein>
    <submittedName>
        <fullName evidence="2">Uncharacterized protein</fullName>
    </submittedName>
</protein>